<keyword evidence="19" id="KW-1185">Reference proteome</keyword>
<keyword evidence="7" id="KW-0547">Nucleotide-binding</keyword>
<dbReference type="HAMAP" id="MF_00097">
    <property type="entry name" value="TMP_synthase"/>
    <property type="match status" value="1"/>
</dbReference>
<dbReference type="InterPro" id="IPR022998">
    <property type="entry name" value="ThiamineP_synth_TenI"/>
</dbReference>
<dbReference type="NCBIfam" id="TIGR00693">
    <property type="entry name" value="thiE"/>
    <property type="match status" value="1"/>
</dbReference>
<comment type="cofactor">
    <cofactor evidence="2">
        <name>Mg(2+)</name>
        <dbReference type="ChEBI" id="CHEBI:18420"/>
    </cofactor>
</comment>
<dbReference type="InterPro" id="IPR034291">
    <property type="entry name" value="TMP_synthase"/>
</dbReference>
<evidence type="ECO:0000256" key="2">
    <source>
        <dbReference type="ARBA" id="ARBA00001946"/>
    </source>
</evidence>
<dbReference type="STRING" id="1108050.A0A0B7FB62"/>
<feature type="chain" id="PRO_5002130266" description="Thiamine phosphate synthase/TenI domain-containing protein" evidence="16">
    <location>
        <begin position="18"/>
        <end position="816"/>
    </location>
</feature>
<evidence type="ECO:0000256" key="15">
    <source>
        <dbReference type="SAM" id="Phobius"/>
    </source>
</evidence>
<keyword evidence="15" id="KW-0812">Transmembrane</keyword>
<dbReference type="Gene3D" id="3.40.1190.20">
    <property type="match status" value="1"/>
</dbReference>
<evidence type="ECO:0000256" key="1">
    <source>
        <dbReference type="ARBA" id="ARBA00001771"/>
    </source>
</evidence>
<evidence type="ECO:0000256" key="11">
    <source>
        <dbReference type="ARBA" id="ARBA00022977"/>
    </source>
</evidence>
<evidence type="ECO:0000256" key="12">
    <source>
        <dbReference type="ARBA" id="ARBA00047334"/>
    </source>
</evidence>
<dbReference type="Gene3D" id="3.20.20.70">
    <property type="entry name" value="Aldolase class I"/>
    <property type="match status" value="1"/>
</dbReference>
<comment type="catalytic activity">
    <reaction evidence="1">
        <text>5-(2-hydroxyethyl)-4-methylthiazole + ATP = 4-methyl-5-(2-phosphooxyethyl)-thiazole + ADP + H(+)</text>
        <dbReference type="Rhea" id="RHEA:24212"/>
        <dbReference type="ChEBI" id="CHEBI:15378"/>
        <dbReference type="ChEBI" id="CHEBI:17957"/>
        <dbReference type="ChEBI" id="CHEBI:30616"/>
        <dbReference type="ChEBI" id="CHEBI:58296"/>
        <dbReference type="ChEBI" id="CHEBI:456216"/>
        <dbReference type="EC" id="2.7.1.50"/>
    </reaction>
</comment>
<evidence type="ECO:0000256" key="9">
    <source>
        <dbReference type="ARBA" id="ARBA00022840"/>
    </source>
</evidence>
<dbReference type="AlphaFoldDB" id="A0A0B7FB62"/>
<keyword evidence="16" id="KW-0732">Signal</keyword>
<keyword evidence="10" id="KW-0460">Magnesium</keyword>
<dbReference type="UniPathway" id="UPA00060">
    <property type="reaction ID" value="UER00139"/>
</dbReference>
<comment type="catalytic activity">
    <reaction evidence="13">
        <text>2-(2-carboxy-4-methylthiazol-5-yl)ethyl phosphate + 4-amino-2-methyl-5-(diphosphooxymethyl)pyrimidine + 2 H(+) = thiamine phosphate + CO2 + diphosphate</text>
        <dbReference type="Rhea" id="RHEA:47848"/>
        <dbReference type="ChEBI" id="CHEBI:15378"/>
        <dbReference type="ChEBI" id="CHEBI:16526"/>
        <dbReference type="ChEBI" id="CHEBI:33019"/>
        <dbReference type="ChEBI" id="CHEBI:37575"/>
        <dbReference type="ChEBI" id="CHEBI:57841"/>
        <dbReference type="ChEBI" id="CHEBI:62890"/>
        <dbReference type="EC" id="2.5.1.3"/>
    </reaction>
</comment>
<keyword evidence="8" id="KW-0418">Kinase</keyword>
<comment type="catalytic activity">
    <reaction evidence="12">
        <text>4-methyl-5-(2-phosphooxyethyl)-thiazole + 4-amino-2-methyl-5-(diphosphooxymethyl)pyrimidine + H(+) = thiamine phosphate + diphosphate</text>
        <dbReference type="Rhea" id="RHEA:22328"/>
        <dbReference type="ChEBI" id="CHEBI:15378"/>
        <dbReference type="ChEBI" id="CHEBI:33019"/>
        <dbReference type="ChEBI" id="CHEBI:37575"/>
        <dbReference type="ChEBI" id="CHEBI:57841"/>
        <dbReference type="ChEBI" id="CHEBI:58296"/>
        <dbReference type="EC" id="2.5.1.3"/>
    </reaction>
</comment>
<dbReference type="GO" id="GO:0005524">
    <property type="term" value="F:ATP binding"/>
    <property type="evidence" value="ECO:0007669"/>
    <property type="project" value="UniProtKB-KW"/>
</dbReference>
<organism evidence="18 19">
    <name type="scientific">Thanatephorus cucumeris (strain AG1-IB / isolate 7/3/14)</name>
    <name type="common">Lettuce bottom rot fungus</name>
    <name type="synonym">Rhizoctonia solani</name>
    <dbReference type="NCBI Taxonomy" id="1108050"/>
    <lineage>
        <taxon>Eukaryota</taxon>
        <taxon>Fungi</taxon>
        <taxon>Dikarya</taxon>
        <taxon>Basidiomycota</taxon>
        <taxon>Agaricomycotina</taxon>
        <taxon>Agaricomycetes</taxon>
        <taxon>Cantharellales</taxon>
        <taxon>Ceratobasidiaceae</taxon>
        <taxon>Rhizoctonia</taxon>
        <taxon>Rhizoctonia solani AG-1</taxon>
    </lineage>
</organism>
<comment type="pathway">
    <text evidence="3">Cofactor biosynthesis; thiamine diphosphate biosynthesis; 4-methyl-5-(2-phosphoethyl)-thiazole from 5-(2-hydroxyethyl)-4-methylthiazole: step 1/1.</text>
</comment>
<evidence type="ECO:0000256" key="16">
    <source>
        <dbReference type="SAM" id="SignalP"/>
    </source>
</evidence>
<comment type="pathway">
    <text evidence="4">Cofactor biosynthesis; thiamine diphosphate biosynthesis; thiamine phosphate from 4-amino-2-methyl-5-diphosphomethylpyrimidine and 4-methyl-5-(2-phosphoethyl)-thiazole: step 1/1.</text>
</comment>
<dbReference type="GO" id="GO:0004417">
    <property type="term" value="F:hydroxyethylthiazole kinase activity"/>
    <property type="evidence" value="ECO:0007669"/>
    <property type="project" value="UniProtKB-EC"/>
</dbReference>
<evidence type="ECO:0000259" key="17">
    <source>
        <dbReference type="Pfam" id="PF02581"/>
    </source>
</evidence>
<dbReference type="GO" id="GO:0009229">
    <property type="term" value="P:thiamine diphosphate biosynthetic process"/>
    <property type="evidence" value="ECO:0007669"/>
    <property type="project" value="UniProtKB-UniPathway"/>
</dbReference>
<evidence type="ECO:0000256" key="14">
    <source>
        <dbReference type="ARBA" id="ARBA00047883"/>
    </source>
</evidence>
<evidence type="ECO:0000313" key="19">
    <source>
        <dbReference type="Proteomes" id="UP000059188"/>
    </source>
</evidence>
<evidence type="ECO:0000256" key="6">
    <source>
        <dbReference type="ARBA" id="ARBA00022723"/>
    </source>
</evidence>
<dbReference type="Pfam" id="PF02110">
    <property type="entry name" value="HK"/>
    <property type="match status" value="1"/>
</dbReference>
<name>A0A0B7FB62_THACB</name>
<dbReference type="PRINTS" id="PR01099">
    <property type="entry name" value="HYETHTZKNASE"/>
</dbReference>
<dbReference type="PANTHER" id="PTHR20857:SF23">
    <property type="entry name" value="THIAMINE BIOSYNTHETIC BIFUNCTIONAL ENZYME"/>
    <property type="match status" value="1"/>
</dbReference>
<dbReference type="Proteomes" id="UP000059188">
    <property type="component" value="Unassembled WGS sequence"/>
</dbReference>
<proteinExistence type="inferred from homology"/>
<evidence type="ECO:0000256" key="3">
    <source>
        <dbReference type="ARBA" id="ARBA00004868"/>
    </source>
</evidence>
<dbReference type="CDD" id="cd00564">
    <property type="entry name" value="TMP_TenI"/>
    <property type="match status" value="1"/>
</dbReference>
<dbReference type="OrthoDB" id="4994at2759"/>
<dbReference type="GO" id="GO:0004789">
    <property type="term" value="F:thiamine-phosphate diphosphorylase activity"/>
    <property type="evidence" value="ECO:0007669"/>
    <property type="project" value="UniProtKB-EC"/>
</dbReference>
<evidence type="ECO:0000256" key="8">
    <source>
        <dbReference type="ARBA" id="ARBA00022777"/>
    </source>
</evidence>
<evidence type="ECO:0000256" key="4">
    <source>
        <dbReference type="ARBA" id="ARBA00005165"/>
    </source>
</evidence>
<gene>
    <name evidence="18" type="ORF">RSOLAG1IB_06860</name>
</gene>
<dbReference type="InterPro" id="IPR000417">
    <property type="entry name" value="Hyethyz_kinase"/>
</dbReference>
<feature type="signal peptide" evidence="16">
    <location>
        <begin position="1"/>
        <end position="17"/>
    </location>
</feature>
<evidence type="ECO:0000256" key="10">
    <source>
        <dbReference type="ARBA" id="ARBA00022842"/>
    </source>
</evidence>
<dbReference type="PANTHER" id="PTHR20857">
    <property type="entry name" value="THIAMINE-PHOSPHATE PYROPHOSPHORYLASE"/>
    <property type="match status" value="1"/>
</dbReference>
<keyword evidence="11" id="KW-0784">Thiamine biosynthesis</keyword>
<dbReference type="SUPFAM" id="SSF51391">
    <property type="entry name" value="Thiamin phosphate synthase"/>
    <property type="match status" value="1"/>
</dbReference>
<keyword evidence="15" id="KW-1133">Transmembrane helix</keyword>
<evidence type="ECO:0000256" key="13">
    <source>
        <dbReference type="ARBA" id="ARBA00047851"/>
    </source>
</evidence>
<accession>A0A0B7FB62</accession>
<keyword evidence="15" id="KW-0472">Membrane</keyword>
<feature type="domain" description="Thiamine phosphate synthase/TenI" evidence="17">
    <location>
        <begin position="294"/>
        <end position="471"/>
    </location>
</feature>
<keyword evidence="6" id="KW-0479">Metal-binding</keyword>
<dbReference type="InterPro" id="IPR036206">
    <property type="entry name" value="ThiamineP_synth_sf"/>
</dbReference>
<keyword evidence="5" id="KW-0808">Transferase</keyword>
<dbReference type="GO" id="GO:0009228">
    <property type="term" value="P:thiamine biosynthetic process"/>
    <property type="evidence" value="ECO:0007669"/>
    <property type="project" value="UniProtKB-KW"/>
</dbReference>
<dbReference type="GO" id="GO:0000287">
    <property type="term" value="F:magnesium ion binding"/>
    <property type="evidence" value="ECO:0007669"/>
    <property type="project" value="InterPro"/>
</dbReference>
<dbReference type="InterPro" id="IPR029056">
    <property type="entry name" value="Ribokinase-like"/>
</dbReference>
<evidence type="ECO:0000256" key="5">
    <source>
        <dbReference type="ARBA" id="ARBA00022679"/>
    </source>
</evidence>
<dbReference type="HAMAP" id="MF_00228">
    <property type="entry name" value="Thz_kinase"/>
    <property type="match status" value="1"/>
</dbReference>
<feature type="transmembrane region" description="Helical" evidence="15">
    <location>
        <begin position="239"/>
        <end position="258"/>
    </location>
</feature>
<protein>
    <recommendedName>
        <fullName evidence="17">Thiamine phosphate synthase/TenI domain-containing protein</fullName>
    </recommendedName>
</protein>
<evidence type="ECO:0000256" key="7">
    <source>
        <dbReference type="ARBA" id="ARBA00022741"/>
    </source>
</evidence>
<dbReference type="SUPFAM" id="SSF53613">
    <property type="entry name" value="Ribokinase-like"/>
    <property type="match status" value="1"/>
</dbReference>
<dbReference type="NCBIfam" id="NF006830">
    <property type="entry name" value="PRK09355.1"/>
    <property type="match status" value="1"/>
</dbReference>
<feature type="transmembrane region" description="Helical" evidence="15">
    <location>
        <begin position="164"/>
        <end position="190"/>
    </location>
</feature>
<dbReference type="InterPro" id="IPR013785">
    <property type="entry name" value="Aldolase_TIM"/>
</dbReference>
<dbReference type="GO" id="GO:0005737">
    <property type="term" value="C:cytoplasm"/>
    <property type="evidence" value="ECO:0007669"/>
    <property type="project" value="TreeGrafter"/>
</dbReference>
<keyword evidence="9" id="KW-0067">ATP-binding</keyword>
<dbReference type="EMBL" id="LN679114">
    <property type="protein sequence ID" value="CEL54149.1"/>
    <property type="molecule type" value="Genomic_DNA"/>
</dbReference>
<dbReference type="Pfam" id="PF02581">
    <property type="entry name" value="TMP-TENI"/>
    <property type="match status" value="1"/>
</dbReference>
<sequence>MLWLFHLLNVAAYASMATSVALSPRQIEWPTLPNNLTEDVLRVAGAISPPCAANSSWCQQLTTVVIPRCERLRGDPGCWCGNHDPVHYCAICMSSPSDNQTTPDQMQAATAGHNAFHVACNAYEEFINGTATATSTSSSIISTSSQTPTATAINSNSDDNKVPIGPIVVVGGVVGLALVVGIIYLLAIVLRKNERSNDVRPSNVSYLSSEHKSQNTYAAPYPQLPASYPGPAPGHVSPLICPPIISVAVASIICVIFARPHRHSYINSQASLVCSSPTLVRYPAIDMTKIDYSLYLVTGRELLPPGKDYYESLEESIQGGVTVVQVREKKADTGEFLEIARRTKQICDKYSVPMFVNDRVDVALAVGATGVHLGQTDMPVSTARKLLELGHPDSPCLIGVSVGNVDEAKRAVLDGADYVGIGAVWVTTTKNLVKPVVGVRGVGDILDIVGDAGIPAVAIGGIKVHNALHTLHGAVGPITGTTLSGLAVVTEIIGAADASIPAKSLTRIINSRSKHFHWPALCLPANTSPSAALLAESAGELLTALREHSPLIHQITNNVVIAQSANATLALGASPIMATAPEEMEDLGKVVGGLLVNFGTITSKAGMLVAGKAANANKKPVVFDPVGVGATQFRRETASELLNSWQASIIKGNAGEIGALLGSSEVVTRGVDSVGPGFSDPANIVRALAKRERCIVVMTGKTDYVSDGYTAVALSNGHSMLGDVTGSGCMVGTAIAAFAAASRIVASERTEDEGKLVRGDMFQAAVAGVLAVTIASEIAAARPDVKGTGTFMSALIDELYNLKAQTIADRAMVEVL</sequence>
<dbReference type="CDD" id="cd01170">
    <property type="entry name" value="THZ_kinase"/>
    <property type="match status" value="1"/>
</dbReference>
<comment type="catalytic activity">
    <reaction evidence="14">
        <text>2-[(2R,5Z)-2-carboxy-4-methylthiazol-5(2H)-ylidene]ethyl phosphate + 4-amino-2-methyl-5-(diphosphooxymethyl)pyrimidine + 2 H(+) = thiamine phosphate + CO2 + diphosphate</text>
        <dbReference type="Rhea" id="RHEA:47844"/>
        <dbReference type="ChEBI" id="CHEBI:15378"/>
        <dbReference type="ChEBI" id="CHEBI:16526"/>
        <dbReference type="ChEBI" id="CHEBI:33019"/>
        <dbReference type="ChEBI" id="CHEBI:37575"/>
        <dbReference type="ChEBI" id="CHEBI:57841"/>
        <dbReference type="ChEBI" id="CHEBI:62899"/>
        <dbReference type="EC" id="2.5.1.3"/>
    </reaction>
</comment>
<evidence type="ECO:0000313" key="18">
    <source>
        <dbReference type="EMBL" id="CEL54149.1"/>
    </source>
</evidence>
<reference evidence="18 19" key="1">
    <citation type="submission" date="2014-11" db="EMBL/GenBank/DDBJ databases">
        <authorList>
            <person name="Wibberg Daniel"/>
        </authorList>
    </citation>
    <scope>NUCLEOTIDE SEQUENCE [LARGE SCALE GENOMIC DNA]</scope>
    <source>
        <strain evidence="18">Rhizoctonia solani AG1-IB 7/3/14</strain>
    </source>
</reference>